<accession>A0ACB7SQQ3</accession>
<dbReference type="EMBL" id="CM023483">
    <property type="protein sequence ID" value="KAH6936123.1"/>
    <property type="molecule type" value="Genomic_DNA"/>
</dbReference>
<name>A0ACB7SQQ3_HYAAI</name>
<dbReference type="Proteomes" id="UP000821845">
    <property type="component" value="Chromosome 3"/>
</dbReference>
<organism evidence="1 2">
    <name type="scientific">Hyalomma asiaticum</name>
    <name type="common">Tick</name>
    <dbReference type="NCBI Taxonomy" id="266040"/>
    <lineage>
        <taxon>Eukaryota</taxon>
        <taxon>Metazoa</taxon>
        <taxon>Ecdysozoa</taxon>
        <taxon>Arthropoda</taxon>
        <taxon>Chelicerata</taxon>
        <taxon>Arachnida</taxon>
        <taxon>Acari</taxon>
        <taxon>Parasitiformes</taxon>
        <taxon>Ixodida</taxon>
        <taxon>Ixodoidea</taxon>
        <taxon>Ixodidae</taxon>
        <taxon>Hyalomminae</taxon>
        <taxon>Hyalomma</taxon>
    </lineage>
</organism>
<keyword evidence="2" id="KW-1185">Reference proteome</keyword>
<comment type="caution">
    <text evidence="1">The sequence shown here is derived from an EMBL/GenBank/DDBJ whole genome shotgun (WGS) entry which is preliminary data.</text>
</comment>
<sequence>MELNLMLAQERHRQLQLLIELEKLKQAKASRAEQVGDVVECRAHSEPAANSLAAGNAAVSASVLRTERECAASSEPEKQIQGMLLATQVAVRSEVPCSDVVPGDSHDTAPLFSQGVEIETHATLTATRTAGLETECGSDLIAEANAREDAASLRPYQDASKLQESSKGFDTLSNSCCVYEVAVIASPPSVGAVKTSLVERLRGGNCDADRVPGAYSVASLLEPVDTVGATPVAVAKVAILSNT</sequence>
<evidence type="ECO:0000313" key="1">
    <source>
        <dbReference type="EMBL" id="KAH6936123.1"/>
    </source>
</evidence>
<gene>
    <name evidence="1" type="ORF">HPB50_013499</name>
</gene>
<evidence type="ECO:0000313" key="2">
    <source>
        <dbReference type="Proteomes" id="UP000821845"/>
    </source>
</evidence>
<proteinExistence type="predicted"/>
<reference evidence="1" key="1">
    <citation type="submission" date="2020-05" db="EMBL/GenBank/DDBJ databases">
        <title>Large-scale comparative analyses of tick genomes elucidate their genetic diversity and vector capacities.</title>
        <authorList>
            <person name="Jia N."/>
            <person name="Wang J."/>
            <person name="Shi W."/>
            <person name="Du L."/>
            <person name="Sun Y."/>
            <person name="Zhan W."/>
            <person name="Jiang J."/>
            <person name="Wang Q."/>
            <person name="Zhang B."/>
            <person name="Ji P."/>
            <person name="Sakyi L.B."/>
            <person name="Cui X."/>
            <person name="Yuan T."/>
            <person name="Jiang B."/>
            <person name="Yang W."/>
            <person name="Lam T.T.-Y."/>
            <person name="Chang Q."/>
            <person name="Ding S."/>
            <person name="Wang X."/>
            <person name="Zhu J."/>
            <person name="Ruan X."/>
            <person name="Zhao L."/>
            <person name="Wei J."/>
            <person name="Que T."/>
            <person name="Du C."/>
            <person name="Cheng J."/>
            <person name="Dai P."/>
            <person name="Han X."/>
            <person name="Huang E."/>
            <person name="Gao Y."/>
            <person name="Liu J."/>
            <person name="Shao H."/>
            <person name="Ye R."/>
            <person name="Li L."/>
            <person name="Wei W."/>
            <person name="Wang X."/>
            <person name="Wang C."/>
            <person name="Yang T."/>
            <person name="Huo Q."/>
            <person name="Li W."/>
            <person name="Guo W."/>
            <person name="Chen H."/>
            <person name="Zhou L."/>
            <person name="Ni X."/>
            <person name="Tian J."/>
            <person name="Zhou Y."/>
            <person name="Sheng Y."/>
            <person name="Liu T."/>
            <person name="Pan Y."/>
            <person name="Xia L."/>
            <person name="Li J."/>
            <person name="Zhao F."/>
            <person name="Cao W."/>
        </authorList>
    </citation>
    <scope>NUCLEOTIDE SEQUENCE</scope>
    <source>
        <strain evidence="1">Hyas-2018</strain>
    </source>
</reference>
<protein>
    <submittedName>
        <fullName evidence="1">Uncharacterized protein</fullName>
    </submittedName>
</protein>